<dbReference type="PROSITE" id="PS51257">
    <property type="entry name" value="PROKAR_LIPOPROTEIN"/>
    <property type="match status" value="1"/>
</dbReference>
<dbReference type="Proteomes" id="UP001500582">
    <property type="component" value="Unassembled WGS sequence"/>
</dbReference>
<proteinExistence type="predicted"/>
<keyword evidence="2" id="KW-1185">Reference proteome</keyword>
<evidence type="ECO:0000313" key="1">
    <source>
        <dbReference type="EMBL" id="GAA4338791.1"/>
    </source>
</evidence>
<reference evidence="2" key="1">
    <citation type="journal article" date="2019" name="Int. J. Syst. Evol. Microbiol.">
        <title>The Global Catalogue of Microorganisms (GCM) 10K type strain sequencing project: providing services to taxonomists for standard genome sequencing and annotation.</title>
        <authorList>
            <consortium name="The Broad Institute Genomics Platform"/>
            <consortium name="The Broad Institute Genome Sequencing Center for Infectious Disease"/>
            <person name="Wu L."/>
            <person name="Ma J."/>
        </authorList>
    </citation>
    <scope>NUCLEOTIDE SEQUENCE [LARGE SCALE GENOMIC DNA]</scope>
    <source>
        <strain evidence="2">JCM 17705</strain>
    </source>
</reference>
<accession>A0ABP8HGE6</accession>
<sequence>MRGTQLTKYFTMFLLLWAMVITSCRKDDEISEETAKKSTTEVSDASVGNFLASKGTLKISIEDSTYTFDAATDSVAFVKVDTAGNQYFGISAINKAHTISFGISSLGVAENKSTTKVEGSQLLFKAGLGENIQYTLNQIAHDEDMGKLKLKQFNDKNVLAKGSFTTFLSKDTIKGSPLYKVTGSFDLKLK</sequence>
<gene>
    <name evidence="1" type="ORF">GCM10023149_49050</name>
</gene>
<protein>
    <submittedName>
        <fullName evidence="1">Uncharacterized protein</fullName>
    </submittedName>
</protein>
<dbReference type="RefSeq" id="WP_345213857.1">
    <property type="nucleotide sequence ID" value="NZ_BAABFT010000021.1"/>
</dbReference>
<name>A0ABP8HGE6_9SPHI</name>
<organism evidence="1 2">
    <name type="scientific">Mucilaginibacter gynuensis</name>
    <dbReference type="NCBI Taxonomy" id="1302236"/>
    <lineage>
        <taxon>Bacteria</taxon>
        <taxon>Pseudomonadati</taxon>
        <taxon>Bacteroidota</taxon>
        <taxon>Sphingobacteriia</taxon>
        <taxon>Sphingobacteriales</taxon>
        <taxon>Sphingobacteriaceae</taxon>
        <taxon>Mucilaginibacter</taxon>
    </lineage>
</organism>
<evidence type="ECO:0000313" key="2">
    <source>
        <dbReference type="Proteomes" id="UP001500582"/>
    </source>
</evidence>
<comment type="caution">
    <text evidence="1">The sequence shown here is derived from an EMBL/GenBank/DDBJ whole genome shotgun (WGS) entry which is preliminary data.</text>
</comment>
<dbReference type="EMBL" id="BAABFT010000021">
    <property type="protein sequence ID" value="GAA4338791.1"/>
    <property type="molecule type" value="Genomic_DNA"/>
</dbReference>